<dbReference type="InterPro" id="IPR025178">
    <property type="entry name" value="Lnb_N"/>
</dbReference>
<dbReference type="Pfam" id="PF13387">
    <property type="entry name" value="Lnb_N"/>
    <property type="match status" value="1"/>
</dbReference>
<dbReference type="AlphaFoldDB" id="A0A7G8BG92"/>
<accession>A0A7G8BG92</accession>
<organism evidence="3 4">
    <name type="scientific">Alloacidobacterium dinghuense</name>
    <dbReference type="NCBI Taxonomy" id="2763107"/>
    <lineage>
        <taxon>Bacteria</taxon>
        <taxon>Pseudomonadati</taxon>
        <taxon>Acidobacteriota</taxon>
        <taxon>Terriglobia</taxon>
        <taxon>Terriglobales</taxon>
        <taxon>Acidobacteriaceae</taxon>
        <taxon>Alloacidobacterium</taxon>
    </lineage>
</organism>
<feature type="transmembrane region" description="Helical" evidence="1">
    <location>
        <begin position="12"/>
        <end position="32"/>
    </location>
</feature>
<protein>
    <submittedName>
        <fullName evidence="3">DUF4105 domain-containing protein</fullName>
    </submittedName>
</protein>
<keyword evidence="1" id="KW-0812">Transmembrane</keyword>
<feature type="transmembrane region" description="Helical" evidence="1">
    <location>
        <begin position="38"/>
        <end position="58"/>
    </location>
</feature>
<keyword evidence="4" id="KW-1185">Reference proteome</keyword>
<evidence type="ECO:0000313" key="3">
    <source>
        <dbReference type="EMBL" id="QNI31562.1"/>
    </source>
</evidence>
<gene>
    <name evidence="3" type="ORF">H7849_21200</name>
</gene>
<sequence>MAKIGLLRKIWRGFVWFVLLLMTIWAVAALSFDVRIAWLRIPCVIVYLATVAAVLRVIKCFRYRILGCLGCFVIVLGWWLSLRPSNEGDWQADVSRLAYGQVNGDHITIYNTRSCDYRAEFDYTCTWPTREVDLKQIRGMDVFVDYWGSPWIAHTIISFDVGNGQYVSFSIEARKHVGQSYSAIRGFFRQFTLISVVSDERDVVRLRTNYRVGEDLYLFHTTATVPFARSLFLDYIGFTNNLHDHPQWYNAATSNCTTEIFALKTMRSQPRNWTILLNGKGAAEQYREGNLAGDGLPFDELMKRAYINPAAKAADKNPEFSEKIRENRPGFH</sequence>
<reference evidence="3 4" key="1">
    <citation type="submission" date="2020-08" db="EMBL/GenBank/DDBJ databases">
        <title>Edaphobacter telluris sp. nov. and Acidobacterium dinghuensis sp. nov., two acidobacteria isolated from forest soil.</title>
        <authorList>
            <person name="Fu J."/>
            <person name="Qiu L."/>
        </authorList>
    </citation>
    <scope>NUCLEOTIDE SEQUENCE [LARGE SCALE GENOMIC DNA]</scope>
    <source>
        <strain evidence="3">4Y35</strain>
    </source>
</reference>
<keyword evidence="1" id="KW-0472">Membrane</keyword>
<dbReference type="EMBL" id="CP060394">
    <property type="protein sequence ID" value="QNI31562.1"/>
    <property type="molecule type" value="Genomic_DNA"/>
</dbReference>
<evidence type="ECO:0000313" key="4">
    <source>
        <dbReference type="Proteomes" id="UP000515312"/>
    </source>
</evidence>
<name>A0A7G8BG92_9BACT</name>
<evidence type="ECO:0000259" key="2">
    <source>
        <dbReference type="Pfam" id="PF13387"/>
    </source>
</evidence>
<feature type="domain" description="Lnb N-terminal periplasmic" evidence="2">
    <location>
        <begin position="124"/>
        <end position="263"/>
    </location>
</feature>
<keyword evidence="1" id="KW-1133">Transmembrane helix</keyword>
<dbReference type="RefSeq" id="WP_186742307.1">
    <property type="nucleotide sequence ID" value="NZ_CP060394.1"/>
</dbReference>
<feature type="transmembrane region" description="Helical" evidence="1">
    <location>
        <begin position="65"/>
        <end position="82"/>
    </location>
</feature>
<dbReference type="Proteomes" id="UP000515312">
    <property type="component" value="Chromosome"/>
</dbReference>
<dbReference type="KEGG" id="adin:H7849_21200"/>
<evidence type="ECO:0000256" key="1">
    <source>
        <dbReference type="SAM" id="Phobius"/>
    </source>
</evidence>
<proteinExistence type="predicted"/>